<accession>A0A450UMM4</accession>
<sequence>MVRDFADNPNVCFFIDPPYTAGGKKAGSRLYTHNEIDHNGLFSLMAGVRGSVMMTYDDTPEVREMAIRYGFRTELIPMKNTHHAIIYELLVLKP</sequence>
<gene>
    <name evidence="1" type="ORF">BECKH772A_GA0070896_1006113</name>
    <name evidence="2" type="ORF">BECKH772B_GA0070898_1006213</name>
    <name evidence="3" type="ORF">BECKH772C_GA0070978_1005613</name>
</gene>
<dbReference type="EMBL" id="CAADFI010000062">
    <property type="protein sequence ID" value="VFJ94495.1"/>
    <property type="molecule type" value="Genomic_DNA"/>
</dbReference>
<evidence type="ECO:0000313" key="1">
    <source>
        <dbReference type="EMBL" id="VFJ93781.1"/>
    </source>
</evidence>
<evidence type="ECO:0008006" key="4">
    <source>
        <dbReference type="Google" id="ProtNLM"/>
    </source>
</evidence>
<organism evidence="1">
    <name type="scientific">Candidatus Kentrum eta</name>
    <dbReference type="NCBI Taxonomy" id="2126337"/>
    <lineage>
        <taxon>Bacteria</taxon>
        <taxon>Pseudomonadati</taxon>
        <taxon>Pseudomonadota</taxon>
        <taxon>Gammaproteobacteria</taxon>
        <taxon>Candidatus Kentrum</taxon>
    </lineage>
</organism>
<dbReference type="EMBL" id="CAADFJ010000056">
    <property type="protein sequence ID" value="VFK00994.1"/>
    <property type="molecule type" value="Genomic_DNA"/>
</dbReference>
<reference evidence="1" key="1">
    <citation type="submission" date="2019-02" db="EMBL/GenBank/DDBJ databases">
        <authorList>
            <person name="Gruber-Vodicka R. H."/>
            <person name="Seah K. B. B."/>
        </authorList>
    </citation>
    <scope>NUCLEOTIDE SEQUENCE</scope>
    <source>
        <strain evidence="3">BECK_SA2B12</strain>
        <strain evidence="1">BECK_SA2B15</strain>
        <strain evidence="2">BECK_SA2B20</strain>
    </source>
</reference>
<dbReference type="EMBL" id="CAADFG010000061">
    <property type="protein sequence ID" value="VFJ93781.1"/>
    <property type="molecule type" value="Genomic_DNA"/>
</dbReference>
<evidence type="ECO:0000313" key="3">
    <source>
        <dbReference type="EMBL" id="VFK00994.1"/>
    </source>
</evidence>
<protein>
    <recommendedName>
        <fullName evidence="4">D12 class N6 adenine-specific DNA methyltransferase</fullName>
    </recommendedName>
</protein>
<dbReference type="Gene3D" id="3.40.50.150">
    <property type="entry name" value="Vaccinia Virus protein VP39"/>
    <property type="match status" value="1"/>
</dbReference>
<proteinExistence type="predicted"/>
<name>A0A450UMM4_9GAMM</name>
<dbReference type="AlphaFoldDB" id="A0A450UMM4"/>
<evidence type="ECO:0000313" key="2">
    <source>
        <dbReference type="EMBL" id="VFJ94495.1"/>
    </source>
</evidence>
<dbReference type="SUPFAM" id="SSF53335">
    <property type="entry name" value="S-adenosyl-L-methionine-dependent methyltransferases"/>
    <property type="match status" value="1"/>
</dbReference>
<dbReference type="InterPro" id="IPR029063">
    <property type="entry name" value="SAM-dependent_MTases_sf"/>
</dbReference>